<dbReference type="Pfam" id="PF26639">
    <property type="entry name" value="Het-6_barrel"/>
    <property type="match status" value="1"/>
</dbReference>
<proteinExistence type="predicted"/>
<dbReference type="InterPro" id="IPR052895">
    <property type="entry name" value="HetReg/Transcr_Mod"/>
</dbReference>
<evidence type="ECO:0000259" key="1">
    <source>
        <dbReference type="Pfam" id="PF06985"/>
    </source>
</evidence>
<sequence length="777" mass="87001">MFPILQRCVSLWQAPVPSPSFQYGSLPATRSFRVFQLLPSKDDDNNLPGDLRGRIAVMNLDDGRDYNALSYCWGGSIEPSPYVRQGMVSIVIEEADGRTSQLLISPALATALRYLREQEQGSQLPLFIDQICINQADDAERSQQVGLMGDIYRNCRCVVAWLDVATRYTDELFDYIPCISDNEILHRLVQNPERVSALMKTAMQRGTDVPDDETLARDAEAMITLTREHWARFPHRGFFEVCMRRWFRRIWIVQEACLGNNMVFVCGWRSCSAEALGVALEFNMVANAVTQRQRDIPPTPGHPKWHNTKARHKAYMASSLLLRIFNERVATLQAPSQTNTTSMRRGLDNLVIRFNVDTMAQGPSARLGSSDPKDYIYALKGLTPTDDPVATQLLTDYALPTATIFTSFTRLLFLRSPAPPIDTLFLSRIESKTVPDLPTWVPDWSSDLVIPHGYRQGCFPVFNAGKPIKYDTTTITIVTFPTPTTLRFSALPLCAITSVGEHYMKLSLRCLADSSEDKHVVARSIFAFFRDVQHFCQRAAECINSASIPSAAGVDEAVWITSTGGHGLTQTTERSLLGRELGEGRTLLGALWELQLKMDVLPEILGRRREGVAAATDPQREKGTQGRKFLGRIRDCVVHCIKRLAVELICVYRLWKYACGWPYVAVRPESEDMLYHGIFGMPHGYGKEIGTLKSVLFQQVGRKCFVSEEGHVGLGPVGMREGDVVVVPLGASHPAILRPAEGADEPWEYVGEAYCHGFMEGEAFTGEKVESEWFVIK</sequence>
<protein>
    <submittedName>
        <fullName evidence="2">Heterokaryon incompatibility protein-domain-containing protein</fullName>
    </submittedName>
</protein>
<evidence type="ECO:0000313" key="3">
    <source>
        <dbReference type="Proteomes" id="UP001175000"/>
    </source>
</evidence>
<accession>A0AA40CBG5</accession>
<dbReference type="PANTHER" id="PTHR24148:SF82">
    <property type="entry name" value="HETEROKARYON INCOMPATIBILITY DOMAIN-CONTAINING PROTEIN"/>
    <property type="match status" value="1"/>
</dbReference>
<evidence type="ECO:0000313" key="2">
    <source>
        <dbReference type="EMBL" id="KAK0631223.1"/>
    </source>
</evidence>
<dbReference type="EMBL" id="JAULSU010000001">
    <property type="protein sequence ID" value="KAK0631223.1"/>
    <property type="molecule type" value="Genomic_DNA"/>
</dbReference>
<reference evidence="2" key="1">
    <citation type="submission" date="2023-06" db="EMBL/GenBank/DDBJ databases">
        <title>Genome-scale phylogeny and comparative genomics of the fungal order Sordariales.</title>
        <authorList>
            <consortium name="Lawrence Berkeley National Laboratory"/>
            <person name="Hensen N."/>
            <person name="Bonometti L."/>
            <person name="Westerberg I."/>
            <person name="Brannstrom I.O."/>
            <person name="Guillou S."/>
            <person name="Cros-Aarteil S."/>
            <person name="Calhoun S."/>
            <person name="Haridas S."/>
            <person name="Kuo A."/>
            <person name="Mondo S."/>
            <person name="Pangilinan J."/>
            <person name="Riley R."/>
            <person name="Labutti K."/>
            <person name="Andreopoulos B."/>
            <person name="Lipzen A."/>
            <person name="Chen C."/>
            <person name="Yanf M."/>
            <person name="Daum C."/>
            <person name="Ng V."/>
            <person name="Clum A."/>
            <person name="Steindorff A."/>
            <person name="Ohm R."/>
            <person name="Martin F."/>
            <person name="Silar P."/>
            <person name="Natvig D."/>
            <person name="Lalanne C."/>
            <person name="Gautier V."/>
            <person name="Ament-Velasquez S.L."/>
            <person name="Kruys A."/>
            <person name="Hutchinson M.I."/>
            <person name="Powell A.J."/>
            <person name="Barry K."/>
            <person name="Miller A.N."/>
            <person name="Grigoriev I.V."/>
            <person name="Debuchy R."/>
            <person name="Gladieux P."/>
            <person name="Thoren M.H."/>
            <person name="Johannesson H."/>
        </authorList>
    </citation>
    <scope>NUCLEOTIDE SEQUENCE</scope>
    <source>
        <strain evidence="2">CBS 606.72</strain>
    </source>
</reference>
<dbReference type="Proteomes" id="UP001175000">
    <property type="component" value="Unassembled WGS sequence"/>
</dbReference>
<organism evidence="2 3">
    <name type="scientific">Immersiella caudata</name>
    <dbReference type="NCBI Taxonomy" id="314043"/>
    <lineage>
        <taxon>Eukaryota</taxon>
        <taxon>Fungi</taxon>
        <taxon>Dikarya</taxon>
        <taxon>Ascomycota</taxon>
        <taxon>Pezizomycotina</taxon>
        <taxon>Sordariomycetes</taxon>
        <taxon>Sordariomycetidae</taxon>
        <taxon>Sordariales</taxon>
        <taxon>Lasiosphaeriaceae</taxon>
        <taxon>Immersiella</taxon>
    </lineage>
</organism>
<dbReference type="Pfam" id="PF06985">
    <property type="entry name" value="HET"/>
    <property type="match status" value="1"/>
</dbReference>
<keyword evidence="3" id="KW-1185">Reference proteome</keyword>
<dbReference type="AlphaFoldDB" id="A0AA40CBG5"/>
<gene>
    <name evidence="2" type="ORF">B0T14DRAFT_596942</name>
</gene>
<dbReference type="InterPro" id="IPR010730">
    <property type="entry name" value="HET"/>
</dbReference>
<feature type="domain" description="Heterokaryon incompatibility" evidence="1">
    <location>
        <begin position="66"/>
        <end position="255"/>
    </location>
</feature>
<dbReference type="PANTHER" id="PTHR24148">
    <property type="entry name" value="ANKYRIN REPEAT DOMAIN-CONTAINING PROTEIN 39 HOMOLOG-RELATED"/>
    <property type="match status" value="1"/>
</dbReference>
<comment type="caution">
    <text evidence="2">The sequence shown here is derived from an EMBL/GenBank/DDBJ whole genome shotgun (WGS) entry which is preliminary data.</text>
</comment>
<name>A0AA40CBG5_9PEZI</name>